<feature type="binding site" evidence="8">
    <location>
        <begin position="172"/>
        <end position="173"/>
    </location>
    <ligand>
        <name>ATP</name>
        <dbReference type="ChEBI" id="CHEBI:30616"/>
    </ligand>
</feature>
<dbReference type="AlphaFoldDB" id="A0A3D8M5B9"/>
<gene>
    <name evidence="8 10" type="primary">proB</name>
    <name evidence="10" type="ORF">DXV75_12125</name>
</gene>
<keyword evidence="7 8" id="KW-0067">ATP-binding</keyword>
<protein>
    <recommendedName>
        <fullName evidence="8">Glutamate 5-kinase</fullName>
        <ecNumber evidence="8">2.7.2.11</ecNumber>
    </recommendedName>
    <alternativeName>
        <fullName evidence="8">Gamma-glutamyl kinase</fullName>
        <shortName evidence="8">GK</shortName>
    </alternativeName>
</protein>
<dbReference type="PROSITE" id="PS50890">
    <property type="entry name" value="PUA"/>
    <property type="match status" value="1"/>
</dbReference>
<dbReference type="InterPro" id="IPR005715">
    <property type="entry name" value="Glu_5kinase/COase_Synthase"/>
</dbReference>
<dbReference type="UniPathway" id="UPA00098">
    <property type="reaction ID" value="UER00359"/>
</dbReference>
<evidence type="ECO:0000313" key="11">
    <source>
        <dbReference type="Proteomes" id="UP000256561"/>
    </source>
</evidence>
<dbReference type="InterPro" id="IPR011529">
    <property type="entry name" value="Glu_5kinase"/>
</dbReference>
<dbReference type="PIRSF" id="PIRSF000729">
    <property type="entry name" value="GK"/>
    <property type="match status" value="1"/>
</dbReference>
<keyword evidence="3 8" id="KW-0641">Proline biosynthesis</keyword>
<evidence type="ECO:0000313" key="10">
    <source>
        <dbReference type="EMBL" id="RDV24821.1"/>
    </source>
</evidence>
<dbReference type="InterPro" id="IPR036393">
    <property type="entry name" value="AceGlu_kinase-like_sf"/>
</dbReference>
<dbReference type="Pfam" id="PF01472">
    <property type="entry name" value="PUA"/>
    <property type="match status" value="1"/>
</dbReference>
<keyword evidence="1 8" id="KW-0963">Cytoplasm</keyword>
<feature type="binding site" evidence="8">
    <location>
        <begin position="214"/>
        <end position="220"/>
    </location>
    <ligand>
        <name>ATP</name>
        <dbReference type="ChEBI" id="CHEBI:30616"/>
    </ligand>
</feature>
<dbReference type="FunFam" id="3.40.1160.10:FF:000018">
    <property type="entry name" value="Glutamate 5-kinase"/>
    <property type="match status" value="1"/>
</dbReference>
<evidence type="ECO:0000256" key="1">
    <source>
        <dbReference type="ARBA" id="ARBA00022490"/>
    </source>
</evidence>
<evidence type="ECO:0000259" key="9">
    <source>
        <dbReference type="SMART" id="SM00359"/>
    </source>
</evidence>
<comment type="function">
    <text evidence="8">Catalyzes the transfer of a phosphate group to glutamate to form L-glutamate 5-phosphate.</text>
</comment>
<sequence>MSLSQALEFSWQRAVIKVGSALIAPDGVNVSARFLLPIAEFITASREAGKEVIVVSSGSVAAGRAKIPIHHRASIAEKQAMAAIGQTQMMANWQRFFDFPCAQVLLTADDLHDRTRYVNIKNTLRELLLHKALPIVNENDTVAVNELKVGDNDNLGAYTALVAQADTLIICSDIDGLYTADPRKHSDATLIPRVDRIDESIYALAGGAGTAMGTGGMRTKIEAADKCTGSGIQTLIVNGRNGQVFDALAQGRVQGTLFAAGQSNNTARRLWLAHTLKTRGFIDVDEGARNAILQRGASLLPSGIESVSGYFTCGDAVEIRCQGKAIAKGLAQYDHKDLHQIKGLKSQQIRSVLGYDFGEVVVHRDDLVLMGGLGTPKP</sequence>
<dbReference type="CDD" id="cd04242">
    <property type="entry name" value="AAK_G5K_ProB"/>
    <property type="match status" value="1"/>
</dbReference>
<feature type="binding site" evidence="8">
    <location>
        <position position="152"/>
    </location>
    <ligand>
        <name>substrate</name>
    </ligand>
</feature>
<evidence type="ECO:0000256" key="4">
    <source>
        <dbReference type="ARBA" id="ARBA00022679"/>
    </source>
</evidence>
<keyword evidence="4 8" id="KW-0808">Transferase</keyword>
<evidence type="ECO:0000256" key="5">
    <source>
        <dbReference type="ARBA" id="ARBA00022741"/>
    </source>
</evidence>
<dbReference type="SUPFAM" id="SSF53633">
    <property type="entry name" value="Carbamate kinase-like"/>
    <property type="match status" value="1"/>
</dbReference>
<evidence type="ECO:0000256" key="6">
    <source>
        <dbReference type="ARBA" id="ARBA00022777"/>
    </source>
</evidence>
<evidence type="ECO:0000256" key="2">
    <source>
        <dbReference type="ARBA" id="ARBA00022605"/>
    </source>
</evidence>
<dbReference type="InterPro" id="IPR001057">
    <property type="entry name" value="Glu/AcGlu_kinase"/>
</dbReference>
<dbReference type="Pfam" id="PF00696">
    <property type="entry name" value="AA_kinase"/>
    <property type="match status" value="1"/>
</dbReference>
<dbReference type="Gene3D" id="3.40.1160.10">
    <property type="entry name" value="Acetylglutamate kinase-like"/>
    <property type="match status" value="1"/>
</dbReference>
<dbReference type="GO" id="GO:0004349">
    <property type="term" value="F:glutamate 5-kinase activity"/>
    <property type="evidence" value="ECO:0007669"/>
    <property type="project" value="UniProtKB-UniRule"/>
</dbReference>
<keyword evidence="5 8" id="KW-0547">Nucleotide-binding</keyword>
<dbReference type="EC" id="2.7.2.11" evidence="8"/>
<evidence type="ECO:0000256" key="8">
    <source>
        <dbReference type="HAMAP-Rule" id="MF_00456"/>
    </source>
</evidence>
<feature type="binding site" evidence="8">
    <location>
        <position position="57"/>
    </location>
    <ligand>
        <name>substrate</name>
    </ligand>
</feature>
<dbReference type="GO" id="GO:0005524">
    <property type="term" value="F:ATP binding"/>
    <property type="evidence" value="ECO:0007669"/>
    <property type="project" value="UniProtKB-KW"/>
</dbReference>
<dbReference type="PRINTS" id="PR00474">
    <property type="entry name" value="GLU5KINASE"/>
</dbReference>
<proteinExistence type="inferred from homology"/>
<comment type="pathway">
    <text evidence="8">Amino-acid biosynthesis; L-proline biosynthesis; L-glutamate 5-semialdehyde from L-glutamate: step 1/2.</text>
</comment>
<feature type="binding site" evidence="8">
    <location>
        <position position="140"/>
    </location>
    <ligand>
        <name>substrate</name>
    </ligand>
</feature>
<dbReference type="RefSeq" id="WP_115593692.1">
    <property type="nucleotide sequence ID" value="NZ_QRHA01000008.1"/>
</dbReference>
<dbReference type="InterPro" id="IPR019797">
    <property type="entry name" value="Glutamate_5-kinase_CS"/>
</dbReference>
<dbReference type="InterPro" id="IPR041739">
    <property type="entry name" value="G5K_ProB"/>
</dbReference>
<dbReference type="Gene3D" id="2.30.130.10">
    <property type="entry name" value="PUA domain"/>
    <property type="match status" value="1"/>
</dbReference>
<dbReference type="SMART" id="SM00359">
    <property type="entry name" value="PUA"/>
    <property type="match status" value="1"/>
</dbReference>
<dbReference type="PANTHER" id="PTHR43654">
    <property type="entry name" value="GLUTAMATE 5-KINASE"/>
    <property type="match status" value="1"/>
</dbReference>
<dbReference type="PANTHER" id="PTHR43654:SF1">
    <property type="entry name" value="ISOPENTENYL PHOSPHATE KINASE"/>
    <property type="match status" value="1"/>
</dbReference>
<dbReference type="GO" id="GO:0003723">
    <property type="term" value="F:RNA binding"/>
    <property type="evidence" value="ECO:0007669"/>
    <property type="project" value="InterPro"/>
</dbReference>
<dbReference type="PROSITE" id="PS00902">
    <property type="entry name" value="GLUTAMATE_5_KINASE"/>
    <property type="match status" value="1"/>
</dbReference>
<dbReference type="CDD" id="cd21157">
    <property type="entry name" value="PUA_G5K"/>
    <property type="match status" value="1"/>
</dbReference>
<comment type="subcellular location">
    <subcellularLocation>
        <location evidence="8">Cytoplasm</location>
    </subcellularLocation>
</comment>
<comment type="catalytic activity">
    <reaction evidence="8">
        <text>L-glutamate + ATP = L-glutamyl 5-phosphate + ADP</text>
        <dbReference type="Rhea" id="RHEA:14877"/>
        <dbReference type="ChEBI" id="CHEBI:29985"/>
        <dbReference type="ChEBI" id="CHEBI:30616"/>
        <dbReference type="ChEBI" id="CHEBI:58274"/>
        <dbReference type="ChEBI" id="CHEBI:456216"/>
        <dbReference type="EC" id="2.7.2.11"/>
    </reaction>
</comment>
<name>A0A3D8M5B9_9ALTE</name>
<dbReference type="HAMAP" id="MF_00456">
    <property type="entry name" value="ProB"/>
    <property type="match status" value="1"/>
</dbReference>
<organism evidence="10 11">
    <name type="scientific">Alteromonas aestuariivivens</name>
    <dbReference type="NCBI Taxonomy" id="1938339"/>
    <lineage>
        <taxon>Bacteria</taxon>
        <taxon>Pseudomonadati</taxon>
        <taxon>Pseudomonadota</taxon>
        <taxon>Gammaproteobacteria</taxon>
        <taxon>Alteromonadales</taxon>
        <taxon>Alteromonadaceae</taxon>
        <taxon>Alteromonas/Salinimonas group</taxon>
        <taxon>Alteromonas</taxon>
    </lineage>
</organism>
<dbReference type="OrthoDB" id="9804434at2"/>
<feature type="domain" description="PUA" evidence="9">
    <location>
        <begin position="280"/>
        <end position="362"/>
    </location>
</feature>
<keyword evidence="2 8" id="KW-0028">Amino-acid biosynthesis</keyword>
<dbReference type="GO" id="GO:0005829">
    <property type="term" value="C:cytosol"/>
    <property type="evidence" value="ECO:0007669"/>
    <property type="project" value="TreeGrafter"/>
</dbReference>
<dbReference type="SUPFAM" id="SSF88697">
    <property type="entry name" value="PUA domain-like"/>
    <property type="match status" value="1"/>
</dbReference>
<evidence type="ECO:0000256" key="3">
    <source>
        <dbReference type="ARBA" id="ARBA00022650"/>
    </source>
</evidence>
<reference evidence="11" key="1">
    <citation type="submission" date="2018-08" db="EMBL/GenBank/DDBJ databases">
        <authorList>
            <person name="Zhang J."/>
            <person name="Du Z.-J."/>
        </authorList>
    </citation>
    <scope>NUCLEOTIDE SEQUENCE [LARGE SCALE GENOMIC DNA]</scope>
    <source>
        <strain evidence="11">KCTC 52655</strain>
    </source>
</reference>
<dbReference type="EMBL" id="QRHA01000008">
    <property type="protein sequence ID" value="RDV24821.1"/>
    <property type="molecule type" value="Genomic_DNA"/>
</dbReference>
<dbReference type="InterPro" id="IPR001048">
    <property type="entry name" value="Asp/Glu/Uridylate_kinase"/>
</dbReference>
<feature type="binding site" evidence="8">
    <location>
        <position position="17"/>
    </location>
    <ligand>
        <name>ATP</name>
        <dbReference type="ChEBI" id="CHEBI:30616"/>
    </ligand>
</feature>
<dbReference type="NCBIfam" id="TIGR01027">
    <property type="entry name" value="proB"/>
    <property type="match status" value="1"/>
</dbReference>
<evidence type="ECO:0000256" key="7">
    <source>
        <dbReference type="ARBA" id="ARBA00022840"/>
    </source>
</evidence>
<dbReference type="InterPro" id="IPR036974">
    <property type="entry name" value="PUA_sf"/>
</dbReference>
<dbReference type="Proteomes" id="UP000256561">
    <property type="component" value="Unassembled WGS sequence"/>
</dbReference>
<comment type="caution">
    <text evidence="10">The sequence shown here is derived from an EMBL/GenBank/DDBJ whole genome shotgun (WGS) entry which is preliminary data.</text>
</comment>
<accession>A0A3D8M5B9</accession>
<dbReference type="InterPro" id="IPR015947">
    <property type="entry name" value="PUA-like_sf"/>
</dbReference>
<dbReference type="GO" id="GO:0055129">
    <property type="term" value="P:L-proline biosynthetic process"/>
    <property type="evidence" value="ECO:0007669"/>
    <property type="project" value="UniProtKB-UniRule"/>
</dbReference>
<keyword evidence="11" id="KW-1185">Reference proteome</keyword>
<keyword evidence="6 8" id="KW-0418">Kinase</keyword>
<comment type="similarity">
    <text evidence="8">Belongs to the glutamate 5-kinase family.</text>
</comment>
<dbReference type="InterPro" id="IPR002478">
    <property type="entry name" value="PUA"/>
</dbReference>